<comment type="caution">
    <text evidence="1">The sequence shown here is derived from an EMBL/GenBank/DDBJ whole genome shotgun (WGS) entry which is preliminary data.</text>
</comment>
<organism evidence="1 2">
    <name type="scientific">Brachionus plicatilis</name>
    <name type="common">Marine rotifer</name>
    <name type="synonym">Brachionus muelleri</name>
    <dbReference type="NCBI Taxonomy" id="10195"/>
    <lineage>
        <taxon>Eukaryota</taxon>
        <taxon>Metazoa</taxon>
        <taxon>Spiralia</taxon>
        <taxon>Gnathifera</taxon>
        <taxon>Rotifera</taxon>
        <taxon>Eurotatoria</taxon>
        <taxon>Monogononta</taxon>
        <taxon>Pseudotrocha</taxon>
        <taxon>Ploima</taxon>
        <taxon>Brachionidae</taxon>
        <taxon>Brachionus</taxon>
    </lineage>
</organism>
<evidence type="ECO:0000313" key="2">
    <source>
        <dbReference type="Proteomes" id="UP000276133"/>
    </source>
</evidence>
<evidence type="ECO:0000313" key="1">
    <source>
        <dbReference type="EMBL" id="RNA14816.1"/>
    </source>
</evidence>
<gene>
    <name evidence="1" type="ORF">BpHYR1_054296</name>
</gene>
<name>A0A3M7QTY7_BRAPC</name>
<dbReference type="EMBL" id="REGN01005104">
    <property type="protein sequence ID" value="RNA14816.1"/>
    <property type="molecule type" value="Genomic_DNA"/>
</dbReference>
<reference evidence="1 2" key="1">
    <citation type="journal article" date="2018" name="Sci. Rep.">
        <title>Genomic signatures of local adaptation to the degree of environmental predictability in rotifers.</title>
        <authorList>
            <person name="Franch-Gras L."/>
            <person name="Hahn C."/>
            <person name="Garcia-Roger E.M."/>
            <person name="Carmona M.J."/>
            <person name="Serra M."/>
            <person name="Gomez A."/>
        </authorList>
    </citation>
    <scope>NUCLEOTIDE SEQUENCE [LARGE SCALE GENOMIC DNA]</scope>
    <source>
        <strain evidence="1">HYR1</strain>
    </source>
</reference>
<proteinExistence type="predicted"/>
<accession>A0A3M7QTY7</accession>
<keyword evidence="2" id="KW-1185">Reference proteome</keyword>
<sequence length="122" mass="13889">MPVMYCWRQRRRQIFCSYLARATTVCLYRKESKEFSLNTSVWFGQFVGKHLAYGNVVSKACRKSEAVFFAEMLGGRVVDKNHGACGSVRVPKRVVIAHKKLQDQTFAATRLTQPSLHSTLTT</sequence>
<protein>
    <submittedName>
        <fullName evidence="1">Uncharacterized protein</fullName>
    </submittedName>
</protein>
<dbReference type="Proteomes" id="UP000276133">
    <property type="component" value="Unassembled WGS sequence"/>
</dbReference>
<dbReference type="AlphaFoldDB" id="A0A3M7QTY7"/>